<dbReference type="OrthoDB" id="9815663at2"/>
<dbReference type="EMBL" id="FTOO01000002">
    <property type="protein sequence ID" value="SIS65396.1"/>
    <property type="molecule type" value="Genomic_DNA"/>
</dbReference>
<evidence type="ECO:0000256" key="3">
    <source>
        <dbReference type="ARBA" id="ARBA00022679"/>
    </source>
</evidence>
<dbReference type="SUPFAM" id="SSF53756">
    <property type="entry name" value="UDP-Glycosyltransferase/glycogen phosphorylase"/>
    <property type="match status" value="1"/>
</dbReference>
<dbReference type="Pfam" id="PF00534">
    <property type="entry name" value="Glycos_transf_1"/>
    <property type="match status" value="1"/>
</dbReference>
<dbReference type="GO" id="GO:0016020">
    <property type="term" value="C:membrane"/>
    <property type="evidence" value="ECO:0007669"/>
    <property type="project" value="GOC"/>
</dbReference>
<dbReference type="InterPro" id="IPR050519">
    <property type="entry name" value="Glycosyltransf_28_UgtP"/>
</dbReference>
<organism evidence="6 7">
    <name type="scientific">Alicyclobacillus vulcanalis</name>
    <dbReference type="NCBI Taxonomy" id="252246"/>
    <lineage>
        <taxon>Bacteria</taxon>
        <taxon>Bacillati</taxon>
        <taxon>Bacillota</taxon>
        <taxon>Bacilli</taxon>
        <taxon>Bacillales</taxon>
        <taxon>Alicyclobacillaceae</taxon>
        <taxon>Alicyclobacillus</taxon>
    </lineage>
</organism>
<proteinExistence type="inferred from homology"/>
<dbReference type="Pfam" id="PF06925">
    <property type="entry name" value="MGDG_synth"/>
    <property type="match status" value="1"/>
</dbReference>
<dbReference type="Gene3D" id="3.40.50.2000">
    <property type="entry name" value="Glycogen Phosphorylase B"/>
    <property type="match status" value="1"/>
</dbReference>
<keyword evidence="3" id="KW-0808">Transferase</keyword>
<evidence type="ECO:0000259" key="5">
    <source>
        <dbReference type="Pfam" id="PF06925"/>
    </source>
</evidence>
<dbReference type="RefSeq" id="WP_076345065.1">
    <property type="nucleotide sequence ID" value="NZ_FTOO01000002.1"/>
</dbReference>
<feature type="domain" description="Glycosyl transferase family 1" evidence="4">
    <location>
        <begin position="238"/>
        <end position="350"/>
    </location>
</feature>
<protein>
    <submittedName>
        <fullName evidence="6">Monogalactosyldiacylglycerol synthase</fullName>
    </submittedName>
</protein>
<gene>
    <name evidence="6" type="ORF">SAMN05421799_102204</name>
</gene>
<dbReference type="InterPro" id="IPR009695">
    <property type="entry name" value="Diacylglyc_glucosyltr_N"/>
</dbReference>
<dbReference type="GO" id="GO:0009247">
    <property type="term" value="P:glycolipid biosynthetic process"/>
    <property type="evidence" value="ECO:0007669"/>
    <property type="project" value="InterPro"/>
</dbReference>
<sequence>MRRVLLMTASFGSGHNQAAYAVMEALKDRDAEVEVVDYVGLLNPALRSFAKFSLIQGVKRAPGLYGLFYKSMSRIDPDSALQRYVNHIGIERIQEYIAYYRPDCIASTFPTPMGVVGELRRAGKIDVPNLAIVTDYTAHRQWYHDFADHYFVATDEVKRDLVSYGIPEEAVDVAGIPLRRKFREENVQRLLSHRPELIRSIGFQEDIPIILLMGGGSGILADPGVWETFIPESGMQYLIICGHNRRLERRFSTIQSERVRVFGYTNEIEKFMAMADLIVTKPGGLTLTESIAMRLPLLIYRPIPGQEEANARFAEQAGVAVCVKSPAEAQAFLLSVREDPSILVRMREASSAMPTCGAAERIAQKIMLYATKKLPCRSVSPAWPTELLPT</sequence>
<dbReference type="Proteomes" id="UP000186156">
    <property type="component" value="Unassembled WGS sequence"/>
</dbReference>
<keyword evidence="7" id="KW-1185">Reference proteome</keyword>
<dbReference type="STRING" id="252246.SAMN05421799_102204"/>
<evidence type="ECO:0000313" key="7">
    <source>
        <dbReference type="Proteomes" id="UP000186156"/>
    </source>
</evidence>
<dbReference type="InterPro" id="IPR001296">
    <property type="entry name" value="Glyco_trans_1"/>
</dbReference>
<accession>A0A1N7KV69</accession>
<name>A0A1N7KV69_9BACL</name>
<dbReference type="AlphaFoldDB" id="A0A1N7KV69"/>
<dbReference type="PANTHER" id="PTHR43025">
    <property type="entry name" value="MONOGALACTOSYLDIACYLGLYCEROL SYNTHASE"/>
    <property type="match status" value="1"/>
</dbReference>
<keyword evidence="2" id="KW-0328">Glycosyltransferase</keyword>
<evidence type="ECO:0000256" key="1">
    <source>
        <dbReference type="ARBA" id="ARBA00006962"/>
    </source>
</evidence>
<comment type="similarity">
    <text evidence="1">Belongs to the glycosyltransferase 28 family.</text>
</comment>
<evidence type="ECO:0000259" key="4">
    <source>
        <dbReference type="Pfam" id="PF00534"/>
    </source>
</evidence>
<evidence type="ECO:0000256" key="2">
    <source>
        <dbReference type="ARBA" id="ARBA00022676"/>
    </source>
</evidence>
<evidence type="ECO:0000313" key="6">
    <source>
        <dbReference type="EMBL" id="SIS65396.1"/>
    </source>
</evidence>
<feature type="domain" description="Diacylglycerol glucosyltransferase N-terminal" evidence="5">
    <location>
        <begin position="15"/>
        <end position="177"/>
    </location>
</feature>
<reference evidence="7" key="1">
    <citation type="submission" date="2017-01" db="EMBL/GenBank/DDBJ databases">
        <authorList>
            <person name="Varghese N."/>
            <person name="Submissions S."/>
        </authorList>
    </citation>
    <scope>NUCLEOTIDE SEQUENCE [LARGE SCALE GENOMIC DNA]</scope>
    <source>
        <strain evidence="7">DSM 16176</strain>
    </source>
</reference>
<dbReference type="PANTHER" id="PTHR43025:SF3">
    <property type="entry name" value="MONOGALACTOSYLDIACYLGLYCEROL SYNTHASE 1, CHLOROPLASTIC"/>
    <property type="match status" value="1"/>
</dbReference>
<dbReference type="GO" id="GO:0016758">
    <property type="term" value="F:hexosyltransferase activity"/>
    <property type="evidence" value="ECO:0007669"/>
    <property type="project" value="InterPro"/>
</dbReference>